<dbReference type="Proteomes" id="UP000253319">
    <property type="component" value="Unassembled WGS sequence"/>
</dbReference>
<sequence length="233" mass="25816">MRILGIITARGGSKGVPGKNIKLLGELPLLAYTAQSALASQLLTKVILSTDCPTIAAVAKQYRIEVPFIRPEILATDTASSIAVVQHSVSYLENQGEFFDAVCLLQPTSPFRPKGFIDKAIQKFIQDGADALVSVLPVPHEFNPHWVFEPNEKGLLQIATGDKEIIKRRQDLPQAFFRDGSIYITKTSVIKEGSFYGTKLSYLENHPDFYVNIDTLEDWEKATAKLPLIKSQL</sequence>
<dbReference type="Gene3D" id="3.90.550.10">
    <property type="entry name" value="Spore Coat Polysaccharide Biosynthesis Protein SpsA, Chain A"/>
    <property type="match status" value="1"/>
</dbReference>
<evidence type="ECO:0000313" key="2">
    <source>
        <dbReference type="Proteomes" id="UP000253319"/>
    </source>
</evidence>
<dbReference type="EMBL" id="QLST01000003">
    <property type="protein sequence ID" value="RBA29144.1"/>
    <property type="molecule type" value="Genomic_DNA"/>
</dbReference>
<keyword evidence="1" id="KW-0548">Nucleotidyltransferase</keyword>
<dbReference type="PANTHER" id="PTHR21485:SF3">
    <property type="entry name" value="N-ACYLNEURAMINATE CYTIDYLYLTRANSFERASE"/>
    <property type="match status" value="1"/>
</dbReference>
<dbReference type="Pfam" id="PF02348">
    <property type="entry name" value="CTP_transf_3"/>
    <property type="match status" value="1"/>
</dbReference>
<evidence type="ECO:0000313" key="1">
    <source>
        <dbReference type="EMBL" id="RBA29144.1"/>
    </source>
</evidence>
<dbReference type="RefSeq" id="WP_113988113.1">
    <property type="nucleotide sequence ID" value="NZ_QLST01000003.1"/>
</dbReference>
<dbReference type="OrthoDB" id="9805604at2"/>
<dbReference type="InterPro" id="IPR050793">
    <property type="entry name" value="CMP-NeuNAc_synthase"/>
</dbReference>
<dbReference type="GO" id="GO:0008781">
    <property type="term" value="F:N-acylneuraminate cytidylyltransferase activity"/>
    <property type="evidence" value="ECO:0007669"/>
    <property type="project" value="TreeGrafter"/>
</dbReference>
<proteinExistence type="predicted"/>
<dbReference type="SUPFAM" id="SSF53448">
    <property type="entry name" value="Nucleotide-diphospho-sugar transferases"/>
    <property type="match status" value="1"/>
</dbReference>
<dbReference type="CDD" id="cd02513">
    <property type="entry name" value="CMP-NeuAc_Synthase"/>
    <property type="match status" value="1"/>
</dbReference>
<comment type="caution">
    <text evidence="1">The sequence shown here is derived from an EMBL/GenBank/DDBJ whole genome shotgun (WGS) entry which is preliminary data.</text>
</comment>
<accession>A0A365P3K1</accession>
<name>A0A365P3K1_9FLAO</name>
<dbReference type="InterPro" id="IPR029044">
    <property type="entry name" value="Nucleotide-diphossugar_trans"/>
</dbReference>
<reference evidence="1 2" key="1">
    <citation type="submission" date="2018-06" db="EMBL/GenBank/DDBJ databases">
        <title>Flavobacterium tibetense sp. nov., isolated from a wetland YonghuCo on Tibetan Plateau.</title>
        <authorList>
            <person name="Xing P."/>
            <person name="Phurbu D."/>
            <person name="Lu H."/>
        </authorList>
    </citation>
    <scope>NUCLEOTIDE SEQUENCE [LARGE SCALE GENOMIC DNA]</scope>
    <source>
        <strain evidence="1 2">YH5</strain>
    </source>
</reference>
<dbReference type="PANTHER" id="PTHR21485">
    <property type="entry name" value="HAD SUPERFAMILY MEMBERS CMAS AND KDSC"/>
    <property type="match status" value="1"/>
</dbReference>
<keyword evidence="2" id="KW-1185">Reference proteome</keyword>
<keyword evidence="1" id="KW-0808">Transferase</keyword>
<gene>
    <name evidence="1" type="ORF">DPN68_02980</name>
</gene>
<protein>
    <submittedName>
        <fullName evidence="1">Acylneuraminate cytidylyltransferase family protein</fullName>
    </submittedName>
</protein>
<organism evidence="1 2">
    <name type="scientific">Flavobacterium tibetense</name>
    <dbReference type="NCBI Taxonomy" id="2233533"/>
    <lineage>
        <taxon>Bacteria</taxon>
        <taxon>Pseudomonadati</taxon>
        <taxon>Bacteroidota</taxon>
        <taxon>Flavobacteriia</taxon>
        <taxon>Flavobacteriales</taxon>
        <taxon>Flavobacteriaceae</taxon>
        <taxon>Flavobacterium</taxon>
    </lineage>
</organism>
<dbReference type="InterPro" id="IPR003329">
    <property type="entry name" value="Cytidylyl_trans"/>
</dbReference>
<dbReference type="AlphaFoldDB" id="A0A365P3K1"/>